<accession>A0A5B7CWB8</accession>
<keyword evidence="4" id="KW-1133">Transmembrane helix</keyword>
<evidence type="ECO:0000256" key="1">
    <source>
        <dbReference type="ARBA" id="ARBA00008575"/>
    </source>
</evidence>
<keyword evidence="8" id="KW-0067">ATP-binding</keyword>
<dbReference type="InterPro" id="IPR050835">
    <property type="entry name" value="ABC_transporter_sub-D"/>
</dbReference>
<dbReference type="GO" id="GO:0005778">
    <property type="term" value="C:peroxisomal membrane"/>
    <property type="evidence" value="ECO:0007669"/>
    <property type="project" value="TreeGrafter"/>
</dbReference>
<evidence type="ECO:0000313" key="8">
    <source>
        <dbReference type="EMBL" id="MPC13044.1"/>
    </source>
</evidence>
<reference evidence="8 9" key="1">
    <citation type="submission" date="2019-05" db="EMBL/GenBank/DDBJ databases">
        <title>Another draft genome of Portunus trituberculatus and its Hox gene families provides insights of decapod evolution.</title>
        <authorList>
            <person name="Jeong J.-H."/>
            <person name="Song I."/>
            <person name="Kim S."/>
            <person name="Choi T."/>
            <person name="Kim D."/>
            <person name="Ryu S."/>
            <person name="Kim W."/>
        </authorList>
    </citation>
    <scope>NUCLEOTIDE SEQUENCE [LARGE SCALE GENOMIC DNA]</scope>
    <source>
        <tissue evidence="8">Muscle</tissue>
    </source>
</reference>
<dbReference type="Pfam" id="PF00005">
    <property type="entry name" value="ABC_tran"/>
    <property type="match status" value="1"/>
</dbReference>
<evidence type="ECO:0000256" key="5">
    <source>
        <dbReference type="ARBA" id="ARBA00023136"/>
    </source>
</evidence>
<dbReference type="GO" id="GO:0015910">
    <property type="term" value="P:long-chain fatty acid import into peroxisome"/>
    <property type="evidence" value="ECO:0007669"/>
    <property type="project" value="TreeGrafter"/>
</dbReference>
<name>A0A5B7CWB8_PORTR</name>
<feature type="region of interest" description="Disordered" evidence="6">
    <location>
        <begin position="1"/>
        <end position="31"/>
    </location>
</feature>
<proteinExistence type="inferred from homology"/>
<keyword evidence="5" id="KW-0472">Membrane</keyword>
<dbReference type="InterPro" id="IPR027417">
    <property type="entry name" value="P-loop_NTPase"/>
</dbReference>
<keyword evidence="8" id="KW-0547">Nucleotide-binding</keyword>
<keyword evidence="3" id="KW-0812">Transmembrane</keyword>
<evidence type="ECO:0000256" key="4">
    <source>
        <dbReference type="ARBA" id="ARBA00022989"/>
    </source>
</evidence>
<evidence type="ECO:0000259" key="7">
    <source>
        <dbReference type="Pfam" id="PF00005"/>
    </source>
</evidence>
<dbReference type="OrthoDB" id="422637at2759"/>
<dbReference type="PANTHER" id="PTHR11384:SF59">
    <property type="entry name" value="LYSOSOMAL COBALAMIN TRANSPORTER ABCD4"/>
    <property type="match status" value="1"/>
</dbReference>
<dbReference type="GO" id="GO:0005524">
    <property type="term" value="F:ATP binding"/>
    <property type="evidence" value="ECO:0007669"/>
    <property type="project" value="UniProtKB-KW"/>
</dbReference>
<dbReference type="GO" id="GO:0042760">
    <property type="term" value="P:very long-chain fatty acid catabolic process"/>
    <property type="evidence" value="ECO:0007669"/>
    <property type="project" value="TreeGrafter"/>
</dbReference>
<organism evidence="8 9">
    <name type="scientific">Portunus trituberculatus</name>
    <name type="common">Swimming crab</name>
    <name type="synonym">Neptunus trituberculatus</name>
    <dbReference type="NCBI Taxonomy" id="210409"/>
    <lineage>
        <taxon>Eukaryota</taxon>
        <taxon>Metazoa</taxon>
        <taxon>Ecdysozoa</taxon>
        <taxon>Arthropoda</taxon>
        <taxon>Crustacea</taxon>
        <taxon>Multicrustacea</taxon>
        <taxon>Malacostraca</taxon>
        <taxon>Eumalacostraca</taxon>
        <taxon>Eucarida</taxon>
        <taxon>Decapoda</taxon>
        <taxon>Pleocyemata</taxon>
        <taxon>Brachyura</taxon>
        <taxon>Eubrachyura</taxon>
        <taxon>Portunoidea</taxon>
        <taxon>Portunidae</taxon>
        <taxon>Portuninae</taxon>
        <taxon>Portunus</taxon>
    </lineage>
</organism>
<dbReference type="GO" id="GO:0006635">
    <property type="term" value="P:fatty acid beta-oxidation"/>
    <property type="evidence" value="ECO:0007669"/>
    <property type="project" value="TreeGrafter"/>
</dbReference>
<gene>
    <name evidence="8" type="primary">ABCD4_1</name>
    <name evidence="8" type="ORF">E2C01_005764</name>
</gene>
<evidence type="ECO:0000256" key="3">
    <source>
        <dbReference type="ARBA" id="ARBA00022692"/>
    </source>
</evidence>
<dbReference type="GO" id="GO:0042626">
    <property type="term" value="F:ATPase-coupled transmembrane transporter activity"/>
    <property type="evidence" value="ECO:0007669"/>
    <property type="project" value="TreeGrafter"/>
</dbReference>
<dbReference type="Gene3D" id="3.40.50.300">
    <property type="entry name" value="P-loop containing nucleotide triphosphate hydrolases"/>
    <property type="match status" value="1"/>
</dbReference>
<feature type="domain" description="ABC transporter" evidence="7">
    <location>
        <begin position="60"/>
        <end position="102"/>
    </location>
</feature>
<protein>
    <submittedName>
        <fullName evidence="8">ATP-binding cassette sub-family D member 4</fullName>
    </submittedName>
</protein>
<keyword evidence="2" id="KW-0813">Transport</keyword>
<sequence length="145" mass="15802">MRRHPGCRSSTSEASKHLLESPENESEVTTIDGDQTSLSVAFILRDVDICPPGSNQPLVTNLDLDVVRGENLLIMGPSSSGKSSLLRVLRGLWPATRGTVAHDFPPGPKTVLFLPQKPLLTNGSLIEQGLLSRTGDLYTDPNWNW</sequence>
<dbReference type="GO" id="GO:0007031">
    <property type="term" value="P:peroxisome organization"/>
    <property type="evidence" value="ECO:0007669"/>
    <property type="project" value="TreeGrafter"/>
</dbReference>
<dbReference type="EMBL" id="VSRR010000254">
    <property type="protein sequence ID" value="MPC13044.1"/>
    <property type="molecule type" value="Genomic_DNA"/>
</dbReference>
<evidence type="ECO:0000256" key="2">
    <source>
        <dbReference type="ARBA" id="ARBA00022448"/>
    </source>
</evidence>
<dbReference type="GO" id="GO:0016887">
    <property type="term" value="F:ATP hydrolysis activity"/>
    <property type="evidence" value="ECO:0007669"/>
    <property type="project" value="InterPro"/>
</dbReference>
<comment type="caution">
    <text evidence="8">The sequence shown here is derived from an EMBL/GenBank/DDBJ whole genome shotgun (WGS) entry which is preliminary data.</text>
</comment>
<dbReference type="SUPFAM" id="SSF52540">
    <property type="entry name" value="P-loop containing nucleoside triphosphate hydrolases"/>
    <property type="match status" value="1"/>
</dbReference>
<dbReference type="AlphaFoldDB" id="A0A5B7CWB8"/>
<dbReference type="Proteomes" id="UP000324222">
    <property type="component" value="Unassembled WGS sequence"/>
</dbReference>
<keyword evidence="9" id="KW-1185">Reference proteome</keyword>
<dbReference type="GO" id="GO:0005324">
    <property type="term" value="F:long-chain fatty acid transmembrane transporter activity"/>
    <property type="evidence" value="ECO:0007669"/>
    <property type="project" value="TreeGrafter"/>
</dbReference>
<dbReference type="InterPro" id="IPR003439">
    <property type="entry name" value="ABC_transporter-like_ATP-bd"/>
</dbReference>
<dbReference type="PANTHER" id="PTHR11384">
    <property type="entry name" value="ATP-BINDING CASSETTE, SUB-FAMILY D MEMBER"/>
    <property type="match status" value="1"/>
</dbReference>
<evidence type="ECO:0000313" key="9">
    <source>
        <dbReference type="Proteomes" id="UP000324222"/>
    </source>
</evidence>
<evidence type="ECO:0000256" key="6">
    <source>
        <dbReference type="SAM" id="MobiDB-lite"/>
    </source>
</evidence>
<comment type="similarity">
    <text evidence="1">Belongs to the ABC transporter superfamily. ABCD family. Peroxisomal fatty acyl CoA transporter (TC 3.A.1.203) subfamily.</text>
</comment>